<dbReference type="Proteomes" id="UP001196413">
    <property type="component" value="Unassembled WGS sequence"/>
</dbReference>
<reference evidence="3" key="1">
    <citation type="submission" date="2021-06" db="EMBL/GenBank/DDBJ databases">
        <title>Parelaphostrongylus tenuis whole genome reference sequence.</title>
        <authorList>
            <person name="Garwood T.J."/>
            <person name="Larsen P.A."/>
            <person name="Fountain-Jones N.M."/>
            <person name="Garbe J.R."/>
            <person name="Macchietto M.G."/>
            <person name="Kania S.A."/>
            <person name="Gerhold R.W."/>
            <person name="Richards J.E."/>
            <person name="Wolf T.M."/>
        </authorList>
    </citation>
    <scope>NUCLEOTIDE SEQUENCE</scope>
    <source>
        <strain evidence="3">MNPRO001-30</strain>
        <tissue evidence="3">Meninges</tissue>
    </source>
</reference>
<evidence type="ECO:0000256" key="2">
    <source>
        <dbReference type="ARBA" id="ARBA00022737"/>
    </source>
</evidence>
<keyword evidence="2" id="KW-0677">Repeat</keyword>
<evidence type="ECO:0000256" key="1">
    <source>
        <dbReference type="ARBA" id="ARBA00022614"/>
    </source>
</evidence>
<proteinExistence type="predicted"/>
<protein>
    <submittedName>
        <fullName evidence="3">Uncharacterized protein</fullName>
    </submittedName>
</protein>
<gene>
    <name evidence="3" type="ORF">KIN20_029940</name>
</gene>
<name>A0AAD5R3E3_PARTN</name>
<accession>A0AAD5R3E3</accession>
<dbReference type="PANTHER" id="PTHR24112:SF9">
    <property type="entry name" value="PROTEIN PHOSPHATASE 1 REGULATORY SUBUNIT 37"/>
    <property type="match status" value="1"/>
</dbReference>
<evidence type="ECO:0000313" key="3">
    <source>
        <dbReference type="EMBL" id="KAJ1368688.1"/>
    </source>
</evidence>
<keyword evidence="4" id="KW-1185">Reference proteome</keyword>
<comment type="caution">
    <text evidence="3">The sequence shown here is derived from an EMBL/GenBank/DDBJ whole genome shotgun (WGS) entry which is preliminary data.</text>
</comment>
<sequence>MSMKFFSGLQDLLGLYDSSIASTSHSSTPLPSSNGLFSPTLDKSFVPSRRKSIPGCSHVNHSNAGEDEQIRKCSHQRKVWFDDEHLITGYCEASTPLFIPSDESSLDRDGVDVVGILVNYRNACKNLGIPTIISVERQIERFHQSSCSRQDLFSLKGETVTAAQMEALEEIFRRVQFDTLDFEYTFLDDDAAIALSEMLEFYESAQRFESFL</sequence>
<dbReference type="PANTHER" id="PTHR24112">
    <property type="entry name" value="LEUCINE-RICH REPEAT, ISOFORM F-RELATED"/>
    <property type="match status" value="1"/>
</dbReference>
<organism evidence="3 4">
    <name type="scientific">Parelaphostrongylus tenuis</name>
    <name type="common">Meningeal worm</name>
    <dbReference type="NCBI Taxonomy" id="148309"/>
    <lineage>
        <taxon>Eukaryota</taxon>
        <taxon>Metazoa</taxon>
        <taxon>Ecdysozoa</taxon>
        <taxon>Nematoda</taxon>
        <taxon>Chromadorea</taxon>
        <taxon>Rhabditida</taxon>
        <taxon>Rhabditina</taxon>
        <taxon>Rhabditomorpha</taxon>
        <taxon>Strongyloidea</taxon>
        <taxon>Metastrongylidae</taxon>
        <taxon>Parelaphostrongylus</taxon>
    </lineage>
</organism>
<dbReference type="AlphaFoldDB" id="A0AAD5R3E3"/>
<dbReference type="InterPro" id="IPR051279">
    <property type="entry name" value="PP1-Reg/Actin-Interact_Protein"/>
</dbReference>
<dbReference type="EMBL" id="JAHQIW010006271">
    <property type="protein sequence ID" value="KAJ1368688.1"/>
    <property type="molecule type" value="Genomic_DNA"/>
</dbReference>
<evidence type="ECO:0000313" key="4">
    <source>
        <dbReference type="Proteomes" id="UP001196413"/>
    </source>
</evidence>
<keyword evidence="1" id="KW-0433">Leucine-rich repeat</keyword>